<gene>
    <name evidence="2" type="ORF">DPMN_018517</name>
</gene>
<protein>
    <submittedName>
        <fullName evidence="2">Uncharacterized protein</fullName>
    </submittedName>
</protein>
<feature type="transmembrane region" description="Helical" evidence="1">
    <location>
        <begin position="39"/>
        <end position="56"/>
    </location>
</feature>
<dbReference type="Proteomes" id="UP000828390">
    <property type="component" value="Unassembled WGS sequence"/>
</dbReference>
<reference evidence="2" key="2">
    <citation type="submission" date="2020-11" db="EMBL/GenBank/DDBJ databases">
        <authorList>
            <person name="McCartney M.A."/>
            <person name="Auch B."/>
            <person name="Kono T."/>
            <person name="Mallez S."/>
            <person name="Becker A."/>
            <person name="Gohl D.M."/>
            <person name="Silverstein K.A.T."/>
            <person name="Koren S."/>
            <person name="Bechman K.B."/>
            <person name="Herman A."/>
            <person name="Abrahante J.E."/>
            <person name="Garbe J."/>
        </authorList>
    </citation>
    <scope>NUCLEOTIDE SEQUENCE</scope>
    <source>
        <strain evidence="2">Duluth1</strain>
        <tissue evidence="2">Whole animal</tissue>
    </source>
</reference>
<sequence>MDVLYSVSTVKSLLPFCVSMDISCSGCSLHSHYCLSVSVWIYLALGVHCIVIAAFLRQHGYIVLWVFTA</sequence>
<keyword evidence="3" id="KW-1185">Reference proteome</keyword>
<proteinExistence type="predicted"/>
<dbReference type="EMBL" id="JAIWYP010000001">
    <property type="protein sequence ID" value="KAH3894361.1"/>
    <property type="molecule type" value="Genomic_DNA"/>
</dbReference>
<dbReference type="AlphaFoldDB" id="A0A9D4S7D0"/>
<keyword evidence="1" id="KW-0812">Transmembrane</keyword>
<evidence type="ECO:0000313" key="2">
    <source>
        <dbReference type="EMBL" id="KAH3894361.1"/>
    </source>
</evidence>
<organism evidence="2 3">
    <name type="scientific">Dreissena polymorpha</name>
    <name type="common">Zebra mussel</name>
    <name type="synonym">Mytilus polymorpha</name>
    <dbReference type="NCBI Taxonomy" id="45954"/>
    <lineage>
        <taxon>Eukaryota</taxon>
        <taxon>Metazoa</taxon>
        <taxon>Spiralia</taxon>
        <taxon>Lophotrochozoa</taxon>
        <taxon>Mollusca</taxon>
        <taxon>Bivalvia</taxon>
        <taxon>Autobranchia</taxon>
        <taxon>Heteroconchia</taxon>
        <taxon>Euheterodonta</taxon>
        <taxon>Imparidentia</taxon>
        <taxon>Neoheterodontei</taxon>
        <taxon>Myida</taxon>
        <taxon>Dreissenoidea</taxon>
        <taxon>Dreissenidae</taxon>
        <taxon>Dreissena</taxon>
    </lineage>
</organism>
<evidence type="ECO:0000313" key="3">
    <source>
        <dbReference type="Proteomes" id="UP000828390"/>
    </source>
</evidence>
<accession>A0A9D4S7D0</accession>
<name>A0A9D4S7D0_DREPO</name>
<keyword evidence="1" id="KW-0472">Membrane</keyword>
<evidence type="ECO:0000256" key="1">
    <source>
        <dbReference type="SAM" id="Phobius"/>
    </source>
</evidence>
<comment type="caution">
    <text evidence="2">The sequence shown here is derived from an EMBL/GenBank/DDBJ whole genome shotgun (WGS) entry which is preliminary data.</text>
</comment>
<reference evidence="2" key="1">
    <citation type="journal article" date="2019" name="bioRxiv">
        <title>The Genome of the Zebra Mussel, Dreissena polymorpha: A Resource for Invasive Species Research.</title>
        <authorList>
            <person name="McCartney M.A."/>
            <person name="Auch B."/>
            <person name="Kono T."/>
            <person name="Mallez S."/>
            <person name="Zhang Y."/>
            <person name="Obille A."/>
            <person name="Becker A."/>
            <person name="Abrahante J.E."/>
            <person name="Garbe J."/>
            <person name="Badalamenti J.P."/>
            <person name="Herman A."/>
            <person name="Mangelson H."/>
            <person name="Liachko I."/>
            <person name="Sullivan S."/>
            <person name="Sone E.D."/>
            <person name="Koren S."/>
            <person name="Silverstein K.A.T."/>
            <person name="Beckman K.B."/>
            <person name="Gohl D.M."/>
        </authorList>
    </citation>
    <scope>NUCLEOTIDE SEQUENCE</scope>
    <source>
        <strain evidence="2">Duluth1</strain>
        <tissue evidence="2">Whole animal</tissue>
    </source>
</reference>
<keyword evidence="1" id="KW-1133">Transmembrane helix</keyword>